<dbReference type="Pfam" id="PF04542">
    <property type="entry name" value="Sigma70_r2"/>
    <property type="match status" value="1"/>
</dbReference>
<dbReference type="Pfam" id="PF04545">
    <property type="entry name" value="Sigma70_r4"/>
    <property type="match status" value="1"/>
</dbReference>
<evidence type="ECO:0000313" key="9">
    <source>
        <dbReference type="Proteomes" id="UP000176339"/>
    </source>
</evidence>
<dbReference type="SUPFAM" id="SSF88659">
    <property type="entry name" value="Sigma3 and sigma4 domains of RNA polymerase sigma factors"/>
    <property type="match status" value="1"/>
</dbReference>
<dbReference type="InterPro" id="IPR039425">
    <property type="entry name" value="RNA_pol_sigma-70-like"/>
</dbReference>
<dbReference type="InterPro" id="IPR007630">
    <property type="entry name" value="RNA_pol_sigma70_r4"/>
</dbReference>
<dbReference type="SUPFAM" id="SSF88946">
    <property type="entry name" value="Sigma2 domain of RNA polymerase sigma factors"/>
    <property type="match status" value="1"/>
</dbReference>
<protein>
    <recommendedName>
        <fullName evidence="10">RNA polymerase subunit sigma-24</fullName>
    </recommendedName>
</protein>
<keyword evidence="4" id="KW-0238">DNA-binding</keyword>
<dbReference type="InterPro" id="IPR013325">
    <property type="entry name" value="RNA_pol_sigma_r2"/>
</dbReference>
<keyword evidence="5" id="KW-0804">Transcription</keyword>
<feature type="domain" description="RNA polymerase sigma-70 region 4" evidence="7">
    <location>
        <begin position="128"/>
        <end position="177"/>
    </location>
</feature>
<evidence type="ECO:0000256" key="5">
    <source>
        <dbReference type="ARBA" id="ARBA00023163"/>
    </source>
</evidence>
<evidence type="ECO:0000256" key="4">
    <source>
        <dbReference type="ARBA" id="ARBA00023125"/>
    </source>
</evidence>
<evidence type="ECO:0000313" key="8">
    <source>
        <dbReference type="EMBL" id="OGE84494.1"/>
    </source>
</evidence>
<feature type="domain" description="RNA polymerase sigma-70 region 2" evidence="6">
    <location>
        <begin position="23"/>
        <end position="90"/>
    </location>
</feature>
<dbReference type="InterPro" id="IPR014284">
    <property type="entry name" value="RNA_pol_sigma-70_dom"/>
</dbReference>
<dbReference type="GO" id="GO:0016987">
    <property type="term" value="F:sigma factor activity"/>
    <property type="evidence" value="ECO:0007669"/>
    <property type="project" value="UniProtKB-KW"/>
</dbReference>
<evidence type="ECO:0000259" key="7">
    <source>
        <dbReference type="Pfam" id="PF04545"/>
    </source>
</evidence>
<dbReference type="NCBIfam" id="TIGR02937">
    <property type="entry name" value="sigma70-ECF"/>
    <property type="match status" value="1"/>
</dbReference>
<dbReference type="InterPro" id="IPR036388">
    <property type="entry name" value="WH-like_DNA-bd_sf"/>
</dbReference>
<dbReference type="InterPro" id="IPR007627">
    <property type="entry name" value="RNA_pol_sigma70_r2"/>
</dbReference>
<dbReference type="Proteomes" id="UP000176339">
    <property type="component" value="Unassembled WGS sequence"/>
</dbReference>
<dbReference type="InterPro" id="IPR013324">
    <property type="entry name" value="RNA_pol_sigma_r3/r4-like"/>
</dbReference>
<evidence type="ECO:0008006" key="10">
    <source>
        <dbReference type="Google" id="ProtNLM"/>
    </source>
</evidence>
<evidence type="ECO:0000256" key="3">
    <source>
        <dbReference type="ARBA" id="ARBA00023082"/>
    </source>
</evidence>
<dbReference type="PANTHER" id="PTHR43133">
    <property type="entry name" value="RNA POLYMERASE ECF-TYPE SIGMA FACTO"/>
    <property type="match status" value="1"/>
</dbReference>
<reference evidence="8 9" key="1">
    <citation type="journal article" date="2016" name="Nat. Commun.">
        <title>Thousands of microbial genomes shed light on interconnected biogeochemical processes in an aquifer system.</title>
        <authorList>
            <person name="Anantharaman K."/>
            <person name="Brown C.T."/>
            <person name="Hug L.A."/>
            <person name="Sharon I."/>
            <person name="Castelle C.J."/>
            <person name="Probst A.J."/>
            <person name="Thomas B.C."/>
            <person name="Singh A."/>
            <person name="Wilkins M.J."/>
            <person name="Karaoz U."/>
            <person name="Brodie E.L."/>
            <person name="Williams K.H."/>
            <person name="Hubbard S.S."/>
            <person name="Banfield J.F."/>
        </authorList>
    </citation>
    <scope>NUCLEOTIDE SEQUENCE [LARGE SCALE GENOMIC DNA]</scope>
</reference>
<dbReference type="EMBL" id="MFEN01000009">
    <property type="protein sequence ID" value="OGE84494.1"/>
    <property type="molecule type" value="Genomic_DNA"/>
</dbReference>
<evidence type="ECO:0000256" key="2">
    <source>
        <dbReference type="ARBA" id="ARBA00023015"/>
    </source>
</evidence>
<evidence type="ECO:0000259" key="6">
    <source>
        <dbReference type="Pfam" id="PF04542"/>
    </source>
</evidence>
<organism evidence="8 9">
    <name type="scientific">Candidatus Doudnabacteria bacterium RIFCSPHIGHO2_01_FULL_49_9</name>
    <dbReference type="NCBI Taxonomy" id="1817827"/>
    <lineage>
        <taxon>Bacteria</taxon>
        <taxon>Candidatus Doudnaibacteriota</taxon>
    </lineage>
</organism>
<dbReference type="AlphaFoldDB" id="A0A1F5P3V8"/>
<name>A0A1F5P3V8_9BACT</name>
<accession>A0A1F5P3V8</accession>
<proteinExistence type="inferred from homology"/>
<comment type="similarity">
    <text evidence="1">Belongs to the sigma-70 factor family. ECF subfamily.</text>
</comment>
<dbReference type="PANTHER" id="PTHR43133:SF57">
    <property type="entry name" value="RNA POLYMERASE SIGMA-70 FACTOR"/>
    <property type="match status" value="1"/>
</dbReference>
<dbReference type="Gene3D" id="1.10.1740.10">
    <property type="match status" value="1"/>
</dbReference>
<dbReference type="CDD" id="cd06171">
    <property type="entry name" value="Sigma70_r4"/>
    <property type="match status" value="1"/>
</dbReference>
<dbReference type="GO" id="GO:0003677">
    <property type="term" value="F:DNA binding"/>
    <property type="evidence" value="ECO:0007669"/>
    <property type="project" value="UniProtKB-KW"/>
</dbReference>
<dbReference type="Gene3D" id="1.10.10.10">
    <property type="entry name" value="Winged helix-like DNA-binding domain superfamily/Winged helix DNA-binding domain"/>
    <property type="match status" value="1"/>
</dbReference>
<sequence length="182" mass="20922">MLEDEKQLIERAKGGEGQAFGLLYDHYLPRIYRFVLLKVSHREEAEDLTHLAFLKAWENIEKYSDLGFPFGSWLYHISRNIIIDHYRSSSHSAGETNIDDLAESLQDEQEPLETKIDRKLALSEIAKAIAQLKDVEQDVIIMRFVDDLPHEEVAKAIGKTEGAVKLIQHRAVKNLKKILENV</sequence>
<keyword evidence="2" id="KW-0805">Transcription regulation</keyword>
<gene>
    <name evidence="8" type="ORF">A2846_03565</name>
</gene>
<keyword evidence="3" id="KW-0731">Sigma factor</keyword>
<comment type="caution">
    <text evidence="8">The sequence shown here is derived from an EMBL/GenBank/DDBJ whole genome shotgun (WGS) entry which is preliminary data.</text>
</comment>
<dbReference type="GO" id="GO:0006352">
    <property type="term" value="P:DNA-templated transcription initiation"/>
    <property type="evidence" value="ECO:0007669"/>
    <property type="project" value="InterPro"/>
</dbReference>
<evidence type="ECO:0000256" key="1">
    <source>
        <dbReference type="ARBA" id="ARBA00010641"/>
    </source>
</evidence>